<gene>
    <name evidence="2" type="ORF">IPOD504_LOCUS728</name>
</gene>
<keyword evidence="3" id="KW-1185">Reference proteome</keyword>
<evidence type="ECO:0000313" key="2">
    <source>
        <dbReference type="EMBL" id="CAH2035852.1"/>
    </source>
</evidence>
<evidence type="ECO:0000313" key="3">
    <source>
        <dbReference type="Proteomes" id="UP000837857"/>
    </source>
</evidence>
<evidence type="ECO:0000256" key="1">
    <source>
        <dbReference type="SAM" id="MobiDB-lite"/>
    </source>
</evidence>
<organism evidence="2 3">
    <name type="scientific">Iphiclides podalirius</name>
    <name type="common">scarce swallowtail</name>
    <dbReference type="NCBI Taxonomy" id="110791"/>
    <lineage>
        <taxon>Eukaryota</taxon>
        <taxon>Metazoa</taxon>
        <taxon>Ecdysozoa</taxon>
        <taxon>Arthropoda</taxon>
        <taxon>Hexapoda</taxon>
        <taxon>Insecta</taxon>
        <taxon>Pterygota</taxon>
        <taxon>Neoptera</taxon>
        <taxon>Endopterygota</taxon>
        <taxon>Lepidoptera</taxon>
        <taxon>Glossata</taxon>
        <taxon>Ditrysia</taxon>
        <taxon>Papilionoidea</taxon>
        <taxon>Papilionidae</taxon>
        <taxon>Papilioninae</taxon>
        <taxon>Iphiclides</taxon>
    </lineage>
</organism>
<protein>
    <submittedName>
        <fullName evidence="2">Uncharacterized protein</fullName>
    </submittedName>
</protein>
<reference evidence="2" key="1">
    <citation type="submission" date="2022-03" db="EMBL/GenBank/DDBJ databases">
        <authorList>
            <person name="Martin H S."/>
        </authorList>
    </citation>
    <scope>NUCLEOTIDE SEQUENCE</scope>
</reference>
<name>A0ABN8HLF9_9NEOP</name>
<feature type="region of interest" description="Disordered" evidence="1">
    <location>
        <begin position="54"/>
        <end position="73"/>
    </location>
</feature>
<sequence length="73" mass="8097">MDVVCTGKLGAHCSLRTLALALHIEIKQSIVDFIDKLLRSDKFDKPSSKIAEKAVERSNEMHNVANSTKDDTI</sequence>
<feature type="non-terminal residue" evidence="2">
    <location>
        <position position="73"/>
    </location>
</feature>
<dbReference type="Proteomes" id="UP000837857">
    <property type="component" value="Chromosome 1"/>
</dbReference>
<proteinExistence type="predicted"/>
<dbReference type="EMBL" id="OW152813">
    <property type="protein sequence ID" value="CAH2035852.1"/>
    <property type="molecule type" value="Genomic_DNA"/>
</dbReference>
<accession>A0ABN8HLF9</accession>